<feature type="transmembrane region" description="Helical" evidence="1">
    <location>
        <begin position="6"/>
        <end position="23"/>
    </location>
</feature>
<reference evidence="2" key="1">
    <citation type="submission" date="2021-04" db="EMBL/GenBank/DDBJ databases">
        <authorList>
            <person name="Vanwijnsberghe S."/>
        </authorList>
    </citation>
    <scope>NUCLEOTIDE SEQUENCE</scope>
    <source>
        <strain evidence="2">LMG 31841</strain>
    </source>
</reference>
<keyword evidence="1" id="KW-1133">Transmembrane helix</keyword>
<comment type="caution">
    <text evidence="2">The sequence shown here is derived from an EMBL/GenBank/DDBJ whole genome shotgun (WGS) entry which is preliminary data.</text>
</comment>
<gene>
    <name evidence="2" type="ORF">LMG31841_04850</name>
</gene>
<evidence type="ECO:0000313" key="2">
    <source>
        <dbReference type="EMBL" id="CAG4919164.1"/>
    </source>
</evidence>
<feature type="transmembrane region" description="Helical" evidence="1">
    <location>
        <begin position="35"/>
        <end position="54"/>
    </location>
</feature>
<name>A0A9N8S1Q7_9BURK</name>
<dbReference type="Proteomes" id="UP000789704">
    <property type="component" value="Unassembled WGS sequence"/>
</dbReference>
<dbReference type="EMBL" id="CAJQZC010000011">
    <property type="protein sequence ID" value="CAG4919164.1"/>
    <property type="molecule type" value="Genomic_DNA"/>
</dbReference>
<evidence type="ECO:0000313" key="3">
    <source>
        <dbReference type="Proteomes" id="UP000789704"/>
    </source>
</evidence>
<evidence type="ECO:0000256" key="1">
    <source>
        <dbReference type="SAM" id="Phobius"/>
    </source>
</evidence>
<protein>
    <submittedName>
        <fullName evidence="2">Uncharacterized protein</fullName>
    </submittedName>
</protein>
<keyword evidence="3" id="KW-1185">Reference proteome</keyword>
<sequence>MYRGTFGLVAPGAYMSVALLAEVKKGNDRRQLLQRTGLLLLTISFLVQGVAQFAPE</sequence>
<accession>A0A9N8S1Q7</accession>
<keyword evidence="1" id="KW-0812">Transmembrane</keyword>
<keyword evidence="1" id="KW-0472">Membrane</keyword>
<proteinExistence type="predicted"/>
<dbReference type="AlphaFoldDB" id="A0A9N8S1Q7"/>
<organism evidence="2 3">
    <name type="scientific">Paraburkholderia saeva</name>
    <dbReference type="NCBI Taxonomy" id="2777537"/>
    <lineage>
        <taxon>Bacteria</taxon>
        <taxon>Pseudomonadati</taxon>
        <taxon>Pseudomonadota</taxon>
        <taxon>Betaproteobacteria</taxon>
        <taxon>Burkholderiales</taxon>
        <taxon>Burkholderiaceae</taxon>
        <taxon>Paraburkholderia</taxon>
    </lineage>
</organism>